<organism evidence="1 2">
    <name type="scientific">Linderina macrospora</name>
    <dbReference type="NCBI Taxonomy" id="4868"/>
    <lineage>
        <taxon>Eukaryota</taxon>
        <taxon>Fungi</taxon>
        <taxon>Fungi incertae sedis</taxon>
        <taxon>Zoopagomycota</taxon>
        <taxon>Kickxellomycotina</taxon>
        <taxon>Kickxellomycetes</taxon>
        <taxon>Kickxellales</taxon>
        <taxon>Kickxellaceae</taxon>
        <taxon>Linderina</taxon>
    </lineage>
</organism>
<dbReference type="Proteomes" id="UP001150603">
    <property type="component" value="Unassembled WGS sequence"/>
</dbReference>
<dbReference type="EMBL" id="JANBPW010004469">
    <property type="protein sequence ID" value="KAJ1934856.1"/>
    <property type="molecule type" value="Genomic_DNA"/>
</dbReference>
<feature type="non-terminal residue" evidence="1">
    <location>
        <position position="405"/>
    </location>
</feature>
<reference evidence="1" key="1">
    <citation type="submission" date="2022-07" db="EMBL/GenBank/DDBJ databases">
        <title>Phylogenomic reconstructions and comparative analyses of Kickxellomycotina fungi.</title>
        <authorList>
            <person name="Reynolds N.K."/>
            <person name="Stajich J.E."/>
            <person name="Barry K."/>
            <person name="Grigoriev I.V."/>
            <person name="Crous P."/>
            <person name="Smith M.E."/>
        </authorList>
    </citation>
    <scope>NUCLEOTIDE SEQUENCE</scope>
    <source>
        <strain evidence="1">NRRL 5244</strain>
    </source>
</reference>
<protein>
    <submittedName>
        <fullName evidence="1">Uncharacterized protein</fullName>
    </submittedName>
</protein>
<name>A0ACC1J296_9FUNG</name>
<accession>A0ACC1J296</accession>
<gene>
    <name evidence="1" type="ORF">FBU59_005561</name>
</gene>
<evidence type="ECO:0000313" key="1">
    <source>
        <dbReference type="EMBL" id="KAJ1934856.1"/>
    </source>
</evidence>
<evidence type="ECO:0000313" key="2">
    <source>
        <dbReference type="Proteomes" id="UP001150603"/>
    </source>
</evidence>
<comment type="caution">
    <text evidence="1">The sequence shown here is derived from an EMBL/GenBank/DDBJ whole genome shotgun (WGS) entry which is preliminary data.</text>
</comment>
<proteinExistence type="predicted"/>
<sequence>MNRSPSELTVWHSPSTHEKIFAIYSCSSCKISKASHPFRHFLLQMIAGSNSPGGAKPKKKVSIKNFFGQPETADGEYTERTAGPNGTWQIDSICTPHALFIDDARKGLEQPANQSEAVDVDDLPVAERAIMKKSNKSESAAPTTDEHGQQQDLQPRALTSFKNGRLAFSEKRLALERHPEAIAAIYRFHQLVAQLTESKSLPLAAVPAEFLPLVALIVQEKDSVAATLTKFVETQMCPMVVDEDGATSALPVFTPNTLEAAIAEVADLRNYGVLPGAIQQCCGPEVAEAPHSLALFRWEVKDLNALPKDVHSAVTKRRARRAEGQAECTQWFTTVDEETRQQILAGTLKKAIISPRTISVGAGETLPVLVADNTVPVGSKHASKPAQDLLASKRAKSMLRGQKSL</sequence>
<keyword evidence="2" id="KW-1185">Reference proteome</keyword>